<dbReference type="OrthoDB" id="4114825at2759"/>
<feature type="compositionally biased region" description="Polar residues" evidence="1">
    <location>
        <begin position="252"/>
        <end position="272"/>
    </location>
</feature>
<dbReference type="EMBL" id="QJNU01000237">
    <property type="protein sequence ID" value="RYP03894.1"/>
    <property type="molecule type" value="Genomic_DNA"/>
</dbReference>
<sequence>MIASFLQEELSEAHLGLCEGARAHLERFRTLLRRFYAAKLGCYPPPSIDSPATVFEEDVFQAMRAGFEALYEYLVDKNLDISQGTPFKATGGICTLQIIYSFDSRHKFPTLSRFLPLLPEVEINGQRRMTLLTKHFKPSRSQQTKMHTALLKASNQSEPRILANGLVKAYQQFEKDSVYSATKAEKLDNLGPVDARKVRWILIYSMYQALRRATEPPSEVTDAKNAPYNLCLPAARLPPWKGDVRLGSILQNQTRQINRDPSASSSGRNSVISGPPAPPTDLGKVRPDIDYFAVMHPDNAEISGGSKTKNAIKSSGRRISLGQSFSRASTLLALLGCSDATTAARGKDDAASSGRPLYREIVVHGYGNGANPVEVAPETTFLPVRPHIIADRTPSSRFSDVSSYSASDRDSTGTPDSSVIDGKLATAQSDRCASWRKSVCEPCRPPSSCAGVSPRPENPSDDNVVLPVSPIVSQSRPYNFDRYVPLPLNIRNLASSWETPPPGYPTAGTYVEPTQHLQARDLINDDEPVWEQYTDLGGLTEPISTSNIATPRKLWSTSNVNGFSKL</sequence>
<keyword evidence="3" id="KW-1185">Reference proteome</keyword>
<evidence type="ECO:0000313" key="2">
    <source>
        <dbReference type="EMBL" id="RYP03894.1"/>
    </source>
</evidence>
<dbReference type="PANTHER" id="PTHR39601:SF1">
    <property type="entry name" value="CHORIOGENIN HMINOR"/>
    <property type="match status" value="1"/>
</dbReference>
<proteinExistence type="predicted"/>
<comment type="caution">
    <text evidence="2">The sequence shown here is derived from an EMBL/GenBank/DDBJ whole genome shotgun (WGS) entry which is preliminary data.</text>
</comment>
<dbReference type="Proteomes" id="UP000293360">
    <property type="component" value="Unassembled WGS sequence"/>
</dbReference>
<evidence type="ECO:0000256" key="1">
    <source>
        <dbReference type="SAM" id="MobiDB-lite"/>
    </source>
</evidence>
<dbReference type="AlphaFoldDB" id="A0A4Q4TDZ8"/>
<feature type="region of interest" description="Disordered" evidence="1">
    <location>
        <begin position="438"/>
        <end position="462"/>
    </location>
</feature>
<protein>
    <submittedName>
        <fullName evidence="2">Uncharacterized protein</fullName>
    </submittedName>
</protein>
<evidence type="ECO:0000313" key="3">
    <source>
        <dbReference type="Proteomes" id="UP000293360"/>
    </source>
</evidence>
<dbReference type="STRING" id="155417.A0A4Q4TDZ8"/>
<organism evidence="2 3">
    <name type="scientific">Monosporascus ibericus</name>
    <dbReference type="NCBI Taxonomy" id="155417"/>
    <lineage>
        <taxon>Eukaryota</taxon>
        <taxon>Fungi</taxon>
        <taxon>Dikarya</taxon>
        <taxon>Ascomycota</taxon>
        <taxon>Pezizomycotina</taxon>
        <taxon>Sordariomycetes</taxon>
        <taxon>Xylariomycetidae</taxon>
        <taxon>Xylariales</taxon>
        <taxon>Xylariales incertae sedis</taxon>
        <taxon>Monosporascus</taxon>
    </lineage>
</organism>
<feature type="compositionally biased region" description="Polar residues" evidence="1">
    <location>
        <begin position="394"/>
        <end position="417"/>
    </location>
</feature>
<dbReference type="PANTHER" id="PTHR39601">
    <property type="entry name" value="CHORIOGENIN HMINOR"/>
    <property type="match status" value="1"/>
</dbReference>
<accession>A0A4Q4TDZ8</accession>
<feature type="region of interest" description="Disordered" evidence="1">
    <location>
        <begin position="252"/>
        <end position="283"/>
    </location>
</feature>
<feature type="region of interest" description="Disordered" evidence="1">
    <location>
        <begin position="394"/>
        <end position="422"/>
    </location>
</feature>
<name>A0A4Q4TDZ8_9PEZI</name>
<gene>
    <name evidence="2" type="ORF">DL764_004810</name>
</gene>
<reference evidence="2 3" key="1">
    <citation type="submission" date="2018-06" db="EMBL/GenBank/DDBJ databases">
        <title>Complete Genomes of Monosporascus.</title>
        <authorList>
            <person name="Robinson A.J."/>
            <person name="Natvig D.O."/>
        </authorList>
    </citation>
    <scope>NUCLEOTIDE SEQUENCE [LARGE SCALE GENOMIC DNA]</scope>
    <source>
        <strain evidence="2 3">CBS 110550</strain>
    </source>
</reference>